<dbReference type="SUPFAM" id="SSF51905">
    <property type="entry name" value="FAD/NAD(P)-binding domain"/>
    <property type="match status" value="1"/>
</dbReference>
<sequence length="365" mass="39637">MNKLIVVIGAGPAGLCASIEAAKLGAKVLLLDENLKPGGQLFKQIHKFFGSKEHLAGVRGFDIGRKLLEEAKKLNIEVSLKTEVLGIDKDKNIWAIQNGKKSIHIKADRIILATGAMEKPISFPGWTLPGVMGAGAVQTMMNLHRVLPGKRVVMLGSGNVGVITAYQLLQAGADVIAILEAGPYLGAYGVHTAKLSRLGVPFYTSCTIKEAVGKKYIEVIKTVKLDKNWKYIKGTEKILSVDTVCIATGLTPITELAWIVGCEFVYVKNLGGHIPIHNEYMETTVKGIYVAGDIAGVEEASTAMDEGRLAGIHAAASLGFLRKGEKIKRIKEVWDRLDALRLGSFGKKRKEAKEYIINIGRRLIR</sequence>
<dbReference type="Pfam" id="PF07992">
    <property type="entry name" value="Pyr_redox_2"/>
    <property type="match status" value="1"/>
</dbReference>
<reference evidence="3 4" key="1">
    <citation type="submission" date="2019-07" db="EMBL/GenBank/DDBJ databases">
        <title>Complete genome of Crassaminicella thermophila SY095.</title>
        <authorList>
            <person name="Li X."/>
        </authorList>
    </citation>
    <scope>NUCLEOTIDE SEQUENCE [LARGE SCALE GENOMIC DNA]</scope>
    <source>
        <strain evidence="3 4">SY095</strain>
    </source>
</reference>
<proteinExistence type="predicted"/>
<dbReference type="PRINTS" id="PR00469">
    <property type="entry name" value="PNDRDTASEII"/>
</dbReference>
<dbReference type="PANTHER" id="PTHR42949:SF3">
    <property type="entry name" value="ANAEROBIC GLYCEROL-3-PHOSPHATE DEHYDROGENASE SUBUNIT B"/>
    <property type="match status" value="1"/>
</dbReference>
<evidence type="ECO:0000313" key="3">
    <source>
        <dbReference type="EMBL" id="QEK12441.1"/>
    </source>
</evidence>
<organism evidence="3 4">
    <name type="scientific">Crassaminicella thermophila</name>
    <dbReference type="NCBI Taxonomy" id="2599308"/>
    <lineage>
        <taxon>Bacteria</taxon>
        <taxon>Bacillati</taxon>
        <taxon>Bacillota</taxon>
        <taxon>Clostridia</taxon>
        <taxon>Eubacteriales</taxon>
        <taxon>Clostridiaceae</taxon>
        <taxon>Crassaminicella</taxon>
    </lineage>
</organism>
<evidence type="ECO:0000313" key="4">
    <source>
        <dbReference type="Proteomes" id="UP000324646"/>
    </source>
</evidence>
<dbReference type="PANTHER" id="PTHR42949">
    <property type="entry name" value="ANAEROBIC GLYCEROL-3-PHOSPHATE DEHYDROGENASE SUBUNIT B"/>
    <property type="match status" value="1"/>
</dbReference>
<dbReference type="EMBL" id="CP042243">
    <property type="protein sequence ID" value="QEK12441.1"/>
    <property type="molecule type" value="Genomic_DNA"/>
</dbReference>
<feature type="domain" description="FAD/NAD(P)-binding" evidence="2">
    <location>
        <begin position="5"/>
        <end position="307"/>
    </location>
</feature>
<dbReference type="AlphaFoldDB" id="A0A5C0SDT3"/>
<dbReference type="KEGG" id="crs:FQB35_08660"/>
<dbReference type="OrthoDB" id="9776839at2"/>
<dbReference type="InterPro" id="IPR023753">
    <property type="entry name" value="FAD/NAD-binding_dom"/>
</dbReference>
<dbReference type="RefSeq" id="WP_148809596.1">
    <property type="nucleotide sequence ID" value="NZ_CP042243.1"/>
</dbReference>
<dbReference type="GO" id="GO:0016491">
    <property type="term" value="F:oxidoreductase activity"/>
    <property type="evidence" value="ECO:0007669"/>
    <property type="project" value="UniProtKB-KW"/>
</dbReference>
<keyword evidence="1" id="KW-0560">Oxidoreductase</keyword>
<keyword evidence="4" id="KW-1185">Reference proteome</keyword>
<evidence type="ECO:0000259" key="2">
    <source>
        <dbReference type="Pfam" id="PF07992"/>
    </source>
</evidence>
<dbReference type="PRINTS" id="PR00368">
    <property type="entry name" value="FADPNR"/>
</dbReference>
<dbReference type="Proteomes" id="UP000324646">
    <property type="component" value="Chromosome"/>
</dbReference>
<name>A0A5C0SDT3_CRATE</name>
<dbReference type="Gene3D" id="3.50.50.60">
    <property type="entry name" value="FAD/NAD(P)-binding domain"/>
    <property type="match status" value="2"/>
</dbReference>
<accession>A0A5C0SDT3</accession>
<evidence type="ECO:0000256" key="1">
    <source>
        <dbReference type="ARBA" id="ARBA00023002"/>
    </source>
</evidence>
<gene>
    <name evidence="3" type="ORF">FQB35_08660</name>
</gene>
<protein>
    <submittedName>
        <fullName evidence="3">FAD-dependent oxidoreductase</fullName>
    </submittedName>
</protein>
<dbReference type="InterPro" id="IPR051691">
    <property type="entry name" value="Metab_Enz_Cyan_OpOx_G3PDH"/>
</dbReference>
<dbReference type="InterPro" id="IPR036188">
    <property type="entry name" value="FAD/NAD-bd_sf"/>
</dbReference>